<dbReference type="Pfam" id="PF08327">
    <property type="entry name" value="AHSA1"/>
    <property type="match status" value="1"/>
</dbReference>
<dbReference type="CDD" id="cd08896">
    <property type="entry name" value="SRPBCC_CalC_Aha1-like_3"/>
    <property type="match status" value="1"/>
</dbReference>
<gene>
    <name evidence="3" type="ORF">WG901_22520</name>
</gene>
<sequence>MSADLTISRLIKAPPAAVWQAWSDPHHFAQWWIPEPYECKVIKLDLRPGGGFETMMREGVLAKNGEEFQPHVEGCFLEIEPERKLTFTTSLIEDWRPGDPWLALTAQITFTPEDGGTRYTARVLHKTEAEARKHDEMGFYEGWGTALAQLARLLEK</sequence>
<reference evidence="3 4" key="1">
    <citation type="submission" date="2024-03" db="EMBL/GenBank/DDBJ databases">
        <authorList>
            <person name="Jo J.-H."/>
        </authorList>
    </citation>
    <scope>NUCLEOTIDE SEQUENCE [LARGE SCALE GENOMIC DNA]</scope>
    <source>
        <strain evidence="3 4">PS1R-30</strain>
    </source>
</reference>
<proteinExistence type="inferred from homology"/>
<comment type="caution">
    <text evidence="3">The sequence shown here is derived from an EMBL/GenBank/DDBJ whole genome shotgun (WGS) entry which is preliminary data.</text>
</comment>
<evidence type="ECO:0000259" key="2">
    <source>
        <dbReference type="Pfam" id="PF08327"/>
    </source>
</evidence>
<protein>
    <submittedName>
        <fullName evidence="3">SRPBCC family protein</fullName>
    </submittedName>
</protein>
<feature type="domain" description="Activator of Hsp90 ATPase homologue 1/2-like C-terminal" evidence="2">
    <location>
        <begin position="12"/>
        <end position="155"/>
    </location>
</feature>
<name>A0ABU8S2B4_9SPHN</name>
<dbReference type="Proteomes" id="UP001361239">
    <property type="component" value="Unassembled WGS sequence"/>
</dbReference>
<dbReference type="SUPFAM" id="SSF55961">
    <property type="entry name" value="Bet v1-like"/>
    <property type="match status" value="1"/>
</dbReference>
<dbReference type="RefSeq" id="WP_339589385.1">
    <property type="nucleotide sequence ID" value="NZ_JBBHJZ010000008.1"/>
</dbReference>
<evidence type="ECO:0000313" key="3">
    <source>
        <dbReference type="EMBL" id="MEJ5979445.1"/>
    </source>
</evidence>
<keyword evidence="4" id="KW-1185">Reference proteome</keyword>
<comment type="similarity">
    <text evidence="1">Belongs to the AHA1 family.</text>
</comment>
<dbReference type="InterPro" id="IPR023393">
    <property type="entry name" value="START-like_dom_sf"/>
</dbReference>
<dbReference type="Gene3D" id="3.30.530.20">
    <property type="match status" value="1"/>
</dbReference>
<evidence type="ECO:0000313" key="4">
    <source>
        <dbReference type="Proteomes" id="UP001361239"/>
    </source>
</evidence>
<accession>A0ABU8S2B4</accession>
<organism evidence="3 4">
    <name type="scientific">Novosphingobium anseongense</name>
    <dbReference type="NCBI Taxonomy" id="3133436"/>
    <lineage>
        <taxon>Bacteria</taxon>
        <taxon>Pseudomonadati</taxon>
        <taxon>Pseudomonadota</taxon>
        <taxon>Alphaproteobacteria</taxon>
        <taxon>Sphingomonadales</taxon>
        <taxon>Sphingomonadaceae</taxon>
        <taxon>Novosphingobium</taxon>
    </lineage>
</organism>
<evidence type="ECO:0000256" key="1">
    <source>
        <dbReference type="ARBA" id="ARBA00006817"/>
    </source>
</evidence>
<dbReference type="EMBL" id="JBBHJZ010000008">
    <property type="protein sequence ID" value="MEJ5979445.1"/>
    <property type="molecule type" value="Genomic_DNA"/>
</dbReference>
<dbReference type="InterPro" id="IPR013538">
    <property type="entry name" value="ASHA1/2-like_C"/>
</dbReference>